<feature type="region of interest" description="Disordered" evidence="6">
    <location>
        <begin position="75"/>
        <end position="96"/>
    </location>
</feature>
<evidence type="ECO:0000256" key="2">
    <source>
        <dbReference type="ARBA" id="ARBA00022729"/>
    </source>
</evidence>
<feature type="transmembrane region" description="Helical" evidence="7">
    <location>
        <begin position="12"/>
        <end position="34"/>
    </location>
</feature>
<keyword evidence="5" id="KW-0676">Redox-active center</keyword>
<protein>
    <recommendedName>
        <fullName evidence="8">Thioredoxin domain-containing protein</fullName>
    </recommendedName>
</protein>
<keyword evidence="7" id="KW-0472">Membrane</keyword>
<sequence length="277" mass="30080">MTPSEEGSRWFLPLATLQAILLLALVVGTALFVAELRRLSNRAETLAHEVTLLQQRADAAERRLSDLEEQNAQLAAQVASRTSSTATPQPPPPVRAPDLTKLAGVPRQGRVLGDPTAPVLVVVWGDYQCPACAAFEQQLFPQLLERYVANGRVRWEFRDLAFIGRESLRAAEAASCAEEQGKFWEYHVGLYANFVGANRGGYSDARLKELASLLGLDVTAFETCLAGGRYTVRVQEAVQQALDAGVQATPSFSVNGSPPFTISRLDDLVARIEEASG</sequence>
<keyword evidence="4" id="KW-1015">Disulfide bond</keyword>
<reference evidence="9" key="1">
    <citation type="journal article" date="2020" name="mSystems">
        <title>Genome- and Community-Level Interaction Insights into Carbon Utilization and Element Cycling Functions of Hydrothermarchaeota in Hydrothermal Sediment.</title>
        <authorList>
            <person name="Zhou Z."/>
            <person name="Liu Y."/>
            <person name="Xu W."/>
            <person name="Pan J."/>
            <person name="Luo Z.H."/>
            <person name="Li M."/>
        </authorList>
    </citation>
    <scope>NUCLEOTIDE SEQUENCE [LARGE SCALE GENOMIC DNA]</scope>
    <source>
        <strain evidence="9">SpSt-1065</strain>
    </source>
</reference>
<evidence type="ECO:0000256" key="5">
    <source>
        <dbReference type="ARBA" id="ARBA00023284"/>
    </source>
</evidence>
<dbReference type="InterPro" id="IPR012336">
    <property type="entry name" value="Thioredoxin-like_fold"/>
</dbReference>
<proteinExistence type="inferred from homology"/>
<keyword evidence="3" id="KW-0560">Oxidoreductase</keyword>
<dbReference type="InterPro" id="IPR013766">
    <property type="entry name" value="Thioredoxin_domain"/>
</dbReference>
<name>A0A7C5RSS7_THERO</name>
<dbReference type="Gene3D" id="3.40.30.10">
    <property type="entry name" value="Glutaredoxin"/>
    <property type="match status" value="1"/>
</dbReference>
<dbReference type="PROSITE" id="PS51352">
    <property type="entry name" value="THIOREDOXIN_2"/>
    <property type="match status" value="1"/>
</dbReference>
<dbReference type="Pfam" id="PF13462">
    <property type="entry name" value="Thioredoxin_4"/>
    <property type="match status" value="1"/>
</dbReference>
<organism evidence="9">
    <name type="scientific">Thermomicrobium roseum</name>
    <dbReference type="NCBI Taxonomy" id="500"/>
    <lineage>
        <taxon>Bacteria</taxon>
        <taxon>Pseudomonadati</taxon>
        <taxon>Thermomicrobiota</taxon>
        <taxon>Thermomicrobia</taxon>
        <taxon>Thermomicrobiales</taxon>
        <taxon>Thermomicrobiaceae</taxon>
        <taxon>Thermomicrobium</taxon>
    </lineage>
</organism>
<dbReference type="AlphaFoldDB" id="A0A7C5RSS7"/>
<dbReference type="InterPro" id="IPR036249">
    <property type="entry name" value="Thioredoxin-like_sf"/>
</dbReference>
<dbReference type="EMBL" id="DRWX01000190">
    <property type="protein sequence ID" value="HHM96364.1"/>
    <property type="molecule type" value="Genomic_DNA"/>
</dbReference>
<gene>
    <name evidence="9" type="ORF">ENM21_04035</name>
</gene>
<comment type="similarity">
    <text evidence="1">Belongs to the thioredoxin family. DsbA subfamily.</text>
</comment>
<evidence type="ECO:0000313" key="9">
    <source>
        <dbReference type="EMBL" id="HHM96364.1"/>
    </source>
</evidence>
<dbReference type="PANTHER" id="PTHR13887:SF14">
    <property type="entry name" value="DISULFIDE BOND FORMATION PROTEIN D"/>
    <property type="match status" value="1"/>
</dbReference>
<comment type="caution">
    <text evidence="9">The sequence shown here is derived from an EMBL/GenBank/DDBJ whole genome shotgun (WGS) entry which is preliminary data.</text>
</comment>
<keyword evidence="7" id="KW-1133">Transmembrane helix</keyword>
<evidence type="ECO:0000256" key="7">
    <source>
        <dbReference type="SAM" id="Phobius"/>
    </source>
</evidence>
<accession>A0A7C5RSS7</accession>
<feature type="domain" description="Thioredoxin" evidence="8">
    <location>
        <begin position="90"/>
        <end position="277"/>
    </location>
</feature>
<evidence type="ECO:0000256" key="4">
    <source>
        <dbReference type="ARBA" id="ARBA00023157"/>
    </source>
</evidence>
<dbReference type="SUPFAM" id="SSF52833">
    <property type="entry name" value="Thioredoxin-like"/>
    <property type="match status" value="1"/>
</dbReference>
<evidence type="ECO:0000256" key="1">
    <source>
        <dbReference type="ARBA" id="ARBA00005791"/>
    </source>
</evidence>
<evidence type="ECO:0000256" key="3">
    <source>
        <dbReference type="ARBA" id="ARBA00023002"/>
    </source>
</evidence>
<keyword evidence="2" id="KW-0732">Signal</keyword>
<evidence type="ECO:0000259" key="8">
    <source>
        <dbReference type="PROSITE" id="PS51352"/>
    </source>
</evidence>
<evidence type="ECO:0000256" key="6">
    <source>
        <dbReference type="SAM" id="MobiDB-lite"/>
    </source>
</evidence>
<dbReference type="GO" id="GO:0016491">
    <property type="term" value="F:oxidoreductase activity"/>
    <property type="evidence" value="ECO:0007669"/>
    <property type="project" value="UniProtKB-KW"/>
</dbReference>
<keyword evidence="7" id="KW-0812">Transmembrane</keyword>
<dbReference type="PANTHER" id="PTHR13887">
    <property type="entry name" value="GLUTATHIONE S-TRANSFERASE KAPPA"/>
    <property type="match status" value="1"/>
</dbReference>